<keyword evidence="1" id="KW-0732">Signal</keyword>
<organism evidence="2 3">
    <name type="scientific">Macrostomum lignano</name>
    <dbReference type="NCBI Taxonomy" id="282301"/>
    <lineage>
        <taxon>Eukaryota</taxon>
        <taxon>Metazoa</taxon>
        <taxon>Spiralia</taxon>
        <taxon>Lophotrochozoa</taxon>
        <taxon>Platyhelminthes</taxon>
        <taxon>Rhabditophora</taxon>
        <taxon>Macrostomorpha</taxon>
        <taxon>Macrostomida</taxon>
        <taxon>Macrostomidae</taxon>
        <taxon>Macrostomum</taxon>
    </lineage>
</organism>
<feature type="non-terminal residue" evidence="2">
    <location>
        <position position="1"/>
    </location>
</feature>
<name>A0A267DP14_9PLAT</name>
<proteinExistence type="predicted"/>
<protein>
    <recommendedName>
        <fullName evidence="4">Fibrinogen C-terminal domain-containing protein</fullName>
    </recommendedName>
</protein>
<keyword evidence="3" id="KW-1185">Reference proteome</keyword>
<sequence>RFRWEKFFPLDSQTCVNMKFLILLLLATTSACSAFMSVNFQDSGVVETGRLNYKGVKLRSFSIDGLEVLEPYIALQASEKAKVRKTPVGNGYYFSVPLIVDYKPNATLRDKPLGKMTIMSVSVKLRQSLVGGCRKNCSDLTVTNLRKRNQQSVLFRCRRRSVCQRIFNALHFRTTSSDFIRSAMEFTFFGVSNGRSLRLTKSWVPVVKTSSRPYSDELWFEGDKLLLFTIKAGCGASAYESYNDEHRYSIPTDGTLPEVYRSQLLDDLPSALATRSGNWEMVAEMRVGDDRVAQVVFDVSKNRDSIDKTSWFNRRNVKSSYPFWVGRSNFNFFSIAGNGKYKRRFFINNKYGGCAADEGFWTVSDVKDPCPWGNGGWNGRVPTLVYNKYPGKYQNRGAAYADRFFIYLRYSSVPAASGSLPEKSFKFEGNKILLFTIKSGIGKGAYSTFSTKQTYPIPADKSLPNVYRSDLLDNLADTVIESGKKFIVAEMRVKNKPVSQVFFDVSVRRRSLNLHSWFSASRVVSSSPYFVGSTGFNFFAPQGDARYSRRFFISNRYGGCNGDTAFWAVSDKKDPCPWSNRFWTGKAPVLVYNTKQNSPTYRTGAKADRFLIYLV</sequence>
<feature type="signal peptide" evidence="1">
    <location>
        <begin position="1"/>
        <end position="34"/>
    </location>
</feature>
<dbReference type="EMBL" id="NIVC01003514">
    <property type="protein sequence ID" value="PAA51043.1"/>
    <property type="molecule type" value="Genomic_DNA"/>
</dbReference>
<evidence type="ECO:0000256" key="1">
    <source>
        <dbReference type="SAM" id="SignalP"/>
    </source>
</evidence>
<evidence type="ECO:0008006" key="4">
    <source>
        <dbReference type="Google" id="ProtNLM"/>
    </source>
</evidence>
<dbReference type="AlphaFoldDB" id="A0A267DP14"/>
<comment type="caution">
    <text evidence="2">The sequence shown here is derived from an EMBL/GenBank/DDBJ whole genome shotgun (WGS) entry which is preliminary data.</text>
</comment>
<evidence type="ECO:0000313" key="3">
    <source>
        <dbReference type="Proteomes" id="UP000215902"/>
    </source>
</evidence>
<reference evidence="2 3" key="1">
    <citation type="submission" date="2017-06" db="EMBL/GenBank/DDBJ databases">
        <title>A platform for efficient transgenesis in Macrostomum lignano, a flatworm model organism for stem cell research.</title>
        <authorList>
            <person name="Berezikov E."/>
        </authorList>
    </citation>
    <scope>NUCLEOTIDE SEQUENCE [LARGE SCALE GENOMIC DNA]</scope>
    <source>
        <strain evidence="2">DV1</strain>
        <tissue evidence="2">Whole organism</tissue>
    </source>
</reference>
<gene>
    <name evidence="2" type="ORF">BOX15_Mlig031677g3</name>
</gene>
<accession>A0A267DP14</accession>
<evidence type="ECO:0000313" key="2">
    <source>
        <dbReference type="EMBL" id="PAA51043.1"/>
    </source>
</evidence>
<dbReference type="Proteomes" id="UP000215902">
    <property type="component" value="Unassembled WGS sequence"/>
</dbReference>
<dbReference type="OrthoDB" id="6134084at2759"/>
<feature type="chain" id="PRO_5012967045" description="Fibrinogen C-terminal domain-containing protein" evidence="1">
    <location>
        <begin position="35"/>
        <end position="615"/>
    </location>
</feature>